<dbReference type="InterPro" id="IPR052627">
    <property type="entry name" value="VWA_domain-containing"/>
</dbReference>
<feature type="compositionally biased region" description="Polar residues" evidence="1">
    <location>
        <begin position="470"/>
        <end position="479"/>
    </location>
</feature>
<keyword evidence="5" id="KW-1185">Reference proteome</keyword>
<evidence type="ECO:0000259" key="3">
    <source>
        <dbReference type="Pfam" id="PF13768"/>
    </source>
</evidence>
<feature type="compositionally biased region" description="Low complexity" evidence="1">
    <location>
        <begin position="480"/>
        <end position="490"/>
    </location>
</feature>
<dbReference type="InterPro" id="IPR013694">
    <property type="entry name" value="VIT"/>
</dbReference>
<feature type="compositionally biased region" description="Low complexity" evidence="1">
    <location>
        <begin position="445"/>
        <end position="456"/>
    </location>
</feature>
<proteinExistence type="predicted"/>
<dbReference type="PANTHER" id="PTHR46299:SF2">
    <property type="entry name" value="VON WILLEBRAND FACTOR A DOMAIN-CONTAINING PROTEIN 5B2"/>
    <property type="match status" value="1"/>
</dbReference>
<dbReference type="EMBL" id="JAIPUX010001880">
    <property type="protein sequence ID" value="KAH0624296.1"/>
    <property type="molecule type" value="Genomic_DNA"/>
</dbReference>
<feature type="domain" description="VWFA" evidence="3">
    <location>
        <begin position="195"/>
        <end position="291"/>
    </location>
</feature>
<dbReference type="Gene3D" id="3.40.50.410">
    <property type="entry name" value="von Willebrand factor, type A domain"/>
    <property type="match status" value="1"/>
</dbReference>
<comment type="caution">
    <text evidence="4">The sequence shown here is derived from an EMBL/GenBank/DDBJ whole genome shotgun (WGS) entry which is preliminary data.</text>
</comment>
<evidence type="ECO:0000256" key="1">
    <source>
        <dbReference type="SAM" id="MobiDB-lite"/>
    </source>
</evidence>
<feature type="region of interest" description="Disordered" evidence="1">
    <location>
        <begin position="441"/>
        <end position="503"/>
    </location>
</feature>
<protein>
    <recommendedName>
        <fullName evidence="6">von Willebrand factor A domain-containing protein 5B2</fullName>
    </recommendedName>
</protein>
<dbReference type="InterPro" id="IPR036465">
    <property type="entry name" value="vWFA_dom_sf"/>
</dbReference>
<accession>A0ABQ7T4G2</accession>
<gene>
    <name evidence="4" type="ORF">JD844_007996</name>
</gene>
<evidence type="ECO:0000313" key="4">
    <source>
        <dbReference type="EMBL" id="KAH0624296.1"/>
    </source>
</evidence>
<evidence type="ECO:0000313" key="5">
    <source>
        <dbReference type="Proteomes" id="UP000826234"/>
    </source>
</evidence>
<dbReference type="Pfam" id="PF13757">
    <property type="entry name" value="VIT_2"/>
    <property type="match status" value="1"/>
</dbReference>
<sequence>MPGLYCLPTWTALPLQSSHIKACANGFSLGLTAHLTYINLEQQPVDGKSFFEAIVTGCSTSCFGSASLKSEQSFLMPPKETDIFRGEVYNPFPYEFTFEMLVKGPCLLAGLESPSHALRADANPFASSASTICITLAEQHKCDRNLEIILYPCEPHHPHLIIEEGAMTYHEYETHIRNRRDYARIAKKDNDGERQETLRLACEYIQKLRADMGGPNLLAALTWILGQPLQRGYPRQLFLFMDGSVGNTGKVIELVRRQAATVRCFAFGLGSGACRRLLRGLAKVSRGRAEFLSPGERLQPKLIKSLKKAIEPAVSDITIDWYVPDTMEALLSPNEIAALYPGDRLISYCTLYHIASFRDKKTTGREQMCRSLSRGSAGSVFPSQEEAVGQEGGHPHPIGESQDICGDPVSGGDIWKRIYQPSYIQEQYVLTHCSVSTDQSQGLFSHSSTSSESTGSRDIPPERGSFAQPLENSSQQGQKSVSLCSSSTKSAPLPQAQPGASTKVTVAASSEELMRKKKVLARAALSGRSFSSPHGNLLSPAHLDWDTLLEPPYLFSPSPAATEAGECEGSSWPPLQCQVVIHALSAGKPISWEVTIALDSLLLAKDSQEPPQQQEQSKSWDKLLHRLTAGSVIRDNENVAQREAELEHG</sequence>
<name>A0ABQ7T4G2_PHRPL</name>
<dbReference type="Pfam" id="PF13768">
    <property type="entry name" value="VWA_3"/>
    <property type="match status" value="1"/>
</dbReference>
<feature type="region of interest" description="Disordered" evidence="1">
    <location>
        <begin position="373"/>
        <end position="406"/>
    </location>
</feature>
<dbReference type="PANTHER" id="PTHR46299">
    <property type="entry name" value="VON WILLEBRAND FACTOR A DOMAIN-CONTAINING PROTEIN 5B2-RELATED"/>
    <property type="match status" value="1"/>
</dbReference>
<feature type="domain" description="VIT" evidence="2">
    <location>
        <begin position="2"/>
        <end position="47"/>
    </location>
</feature>
<dbReference type="InterPro" id="IPR002035">
    <property type="entry name" value="VWF_A"/>
</dbReference>
<organism evidence="4 5">
    <name type="scientific">Phrynosoma platyrhinos</name>
    <name type="common">Desert horned lizard</name>
    <dbReference type="NCBI Taxonomy" id="52577"/>
    <lineage>
        <taxon>Eukaryota</taxon>
        <taxon>Metazoa</taxon>
        <taxon>Chordata</taxon>
        <taxon>Craniata</taxon>
        <taxon>Vertebrata</taxon>
        <taxon>Euteleostomi</taxon>
        <taxon>Lepidosauria</taxon>
        <taxon>Squamata</taxon>
        <taxon>Bifurcata</taxon>
        <taxon>Unidentata</taxon>
        <taxon>Episquamata</taxon>
        <taxon>Toxicofera</taxon>
        <taxon>Iguania</taxon>
        <taxon>Phrynosomatidae</taxon>
        <taxon>Phrynosomatinae</taxon>
        <taxon>Phrynosoma</taxon>
    </lineage>
</organism>
<reference evidence="4 5" key="1">
    <citation type="journal article" date="2022" name="Gigascience">
        <title>A chromosome-level genome assembly and annotation of the desert horned lizard, Phrynosoma platyrhinos, provides insight into chromosomal rearrangements among reptiles.</title>
        <authorList>
            <person name="Koochekian N."/>
            <person name="Ascanio A."/>
            <person name="Farleigh K."/>
            <person name="Card D.C."/>
            <person name="Schield D.R."/>
            <person name="Castoe T.A."/>
            <person name="Jezkova T."/>
        </authorList>
    </citation>
    <scope>NUCLEOTIDE SEQUENCE [LARGE SCALE GENOMIC DNA]</scope>
    <source>
        <strain evidence="4">NK-2021</strain>
    </source>
</reference>
<evidence type="ECO:0000259" key="2">
    <source>
        <dbReference type="Pfam" id="PF13757"/>
    </source>
</evidence>
<evidence type="ECO:0008006" key="6">
    <source>
        <dbReference type="Google" id="ProtNLM"/>
    </source>
</evidence>
<dbReference type="SUPFAM" id="SSF53300">
    <property type="entry name" value="vWA-like"/>
    <property type="match status" value="1"/>
</dbReference>
<dbReference type="Proteomes" id="UP000826234">
    <property type="component" value="Unassembled WGS sequence"/>
</dbReference>